<evidence type="ECO:0000313" key="1">
    <source>
        <dbReference type="EMBL" id="KAI3695007.1"/>
    </source>
</evidence>
<dbReference type="Proteomes" id="UP001056120">
    <property type="component" value="Linkage Group LG26"/>
</dbReference>
<proteinExistence type="predicted"/>
<keyword evidence="2" id="KW-1185">Reference proteome</keyword>
<dbReference type="EMBL" id="CM042043">
    <property type="protein sequence ID" value="KAI3695007.1"/>
    <property type="molecule type" value="Genomic_DNA"/>
</dbReference>
<gene>
    <name evidence="1" type="ORF">L1987_77995</name>
</gene>
<accession>A0ACB8ZBN3</accession>
<reference evidence="2" key="1">
    <citation type="journal article" date="2022" name="Mol. Ecol. Resour.">
        <title>The genomes of chicory, endive, great burdock and yacon provide insights into Asteraceae palaeo-polyploidization history and plant inulin production.</title>
        <authorList>
            <person name="Fan W."/>
            <person name="Wang S."/>
            <person name="Wang H."/>
            <person name="Wang A."/>
            <person name="Jiang F."/>
            <person name="Liu H."/>
            <person name="Zhao H."/>
            <person name="Xu D."/>
            <person name="Zhang Y."/>
        </authorList>
    </citation>
    <scope>NUCLEOTIDE SEQUENCE [LARGE SCALE GENOMIC DNA]</scope>
    <source>
        <strain evidence="2">cv. Yunnan</strain>
    </source>
</reference>
<organism evidence="1 2">
    <name type="scientific">Smallanthus sonchifolius</name>
    <dbReference type="NCBI Taxonomy" id="185202"/>
    <lineage>
        <taxon>Eukaryota</taxon>
        <taxon>Viridiplantae</taxon>
        <taxon>Streptophyta</taxon>
        <taxon>Embryophyta</taxon>
        <taxon>Tracheophyta</taxon>
        <taxon>Spermatophyta</taxon>
        <taxon>Magnoliopsida</taxon>
        <taxon>eudicotyledons</taxon>
        <taxon>Gunneridae</taxon>
        <taxon>Pentapetalae</taxon>
        <taxon>asterids</taxon>
        <taxon>campanulids</taxon>
        <taxon>Asterales</taxon>
        <taxon>Asteraceae</taxon>
        <taxon>Asteroideae</taxon>
        <taxon>Heliantheae alliance</taxon>
        <taxon>Millerieae</taxon>
        <taxon>Smallanthus</taxon>
    </lineage>
</organism>
<evidence type="ECO:0000313" key="2">
    <source>
        <dbReference type="Proteomes" id="UP001056120"/>
    </source>
</evidence>
<name>A0ACB8ZBN3_9ASTR</name>
<sequence length="69" mass="7826">MMSFLQKGENGTYAKLIKMQEIAHETVMNNARKSIAGPSSARNSVSSPIITRNLPYSKSRYSWQLLYVM</sequence>
<reference evidence="1 2" key="2">
    <citation type="journal article" date="2022" name="Mol. Ecol. Resour.">
        <title>The genomes of chicory, endive, great burdock and yacon provide insights into Asteraceae paleo-polyploidization history and plant inulin production.</title>
        <authorList>
            <person name="Fan W."/>
            <person name="Wang S."/>
            <person name="Wang H."/>
            <person name="Wang A."/>
            <person name="Jiang F."/>
            <person name="Liu H."/>
            <person name="Zhao H."/>
            <person name="Xu D."/>
            <person name="Zhang Y."/>
        </authorList>
    </citation>
    <scope>NUCLEOTIDE SEQUENCE [LARGE SCALE GENOMIC DNA]</scope>
    <source>
        <strain evidence="2">cv. Yunnan</strain>
        <tissue evidence="1">Leaves</tissue>
    </source>
</reference>
<comment type="caution">
    <text evidence="1">The sequence shown here is derived from an EMBL/GenBank/DDBJ whole genome shotgun (WGS) entry which is preliminary data.</text>
</comment>
<protein>
    <submittedName>
        <fullName evidence="1">Uncharacterized protein</fullName>
    </submittedName>
</protein>